<dbReference type="Gene3D" id="1.10.3130.20">
    <property type="entry name" value="Phycobilisome linker domain"/>
    <property type="match status" value="1"/>
</dbReference>
<name>A0ABY2CZ51_GULMO</name>
<feature type="domain" description="DUF4214" evidence="1">
    <location>
        <begin position="47"/>
        <end position="111"/>
    </location>
</feature>
<reference evidence="2 3" key="1">
    <citation type="submission" date="2019-03" db="EMBL/GenBank/DDBJ databases">
        <title>Genomic Encyclopedia of Type Strains, Phase IV (KMG-IV): sequencing the most valuable type-strain genomes for metagenomic binning, comparative biology and taxonomic classification.</title>
        <authorList>
            <person name="Goeker M."/>
        </authorList>
    </citation>
    <scope>NUCLEOTIDE SEQUENCE [LARGE SCALE GENOMIC DNA]</scope>
    <source>
        <strain evidence="2 3">DSM 18507</strain>
    </source>
</reference>
<dbReference type="Pfam" id="PF13946">
    <property type="entry name" value="DUF4214"/>
    <property type="match status" value="1"/>
</dbReference>
<evidence type="ECO:0000259" key="1">
    <source>
        <dbReference type="Pfam" id="PF13946"/>
    </source>
</evidence>
<evidence type="ECO:0000313" key="3">
    <source>
        <dbReference type="Proteomes" id="UP000294801"/>
    </source>
</evidence>
<proteinExistence type="predicted"/>
<comment type="caution">
    <text evidence="2">The sequence shown here is derived from an EMBL/GenBank/DDBJ whole genome shotgun (WGS) entry which is preliminary data.</text>
</comment>
<protein>
    <submittedName>
        <fullName evidence="2">Uncharacterized protein DUF4214</fullName>
    </submittedName>
</protein>
<dbReference type="EMBL" id="SMDA01000002">
    <property type="protein sequence ID" value="TCW32959.1"/>
    <property type="molecule type" value="Genomic_DNA"/>
</dbReference>
<sequence length="279" mass="30988">MSAEQYYAVIEKAYLAYYGRPSDIGGLAYWSARLDQEKGNLSGMIDAFANSAEAQQLYGGLDNATRIDKIYQQLFGRHADDGGLKYYLGQLQSGKMTLGSIMLNVADGATNQDATLINTHVNQHLASYDASQLSSLVKQYQDMLTPKVDPAYGLYVTLGEAAIKWEKGLHLTSPQSLDDLLQKYIVVSGNQETIKGLMTLTINQDGTMKVDFANPVYHDWKVSMDVAQKAFEYLSEDSVALKYAGPLTYQEYQQGLQEMGAHFDSLYAKLPAYDGFWIS</sequence>
<organism evidence="2 3">
    <name type="scientific">Gulbenkiania mobilis</name>
    <dbReference type="NCBI Taxonomy" id="397457"/>
    <lineage>
        <taxon>Bacteria</taxon>
        <taxon>Pseudomonadati</taxon>
        <taxon>Pseudomonadota</taxon>
        <taxon>Betaproteobacteria</taxon>
        <taxon>Neisseriales</taxon>
        <taxon>Chromobacteriaceae</taxon>
        <taxon>Gulbenkiania</taxon>
    </lineage>
</organism>
<evidence type="ECO:0000313" key="2">
    <source>
        <dbReference type="EMBL" id="TCW32959.1"/>
    </source>
</evidence>
<gene>
    <name evidence="2" type="ORF">EV669_102258</name>
</gene>
<dbReference type="Proteomes" id="UP000294801">
    <property type="component" value="Unassembled WGS sequence"/>
</dbReference>
<dbReference type="InterPro" id="IPR025282">
    <property type="entry name" value="DUF4214"/>
</dbReference>
<dbReference type="RefSeq" id="WP_165922699.1">
    <property type="nucleotide sequence ID" value="NZ_SMDA01000002.1"/>
</dbReference>
<keyword evidence="3" id="KW-1185">Reference proteome</keyword>
<dbReference type="InterPro" id="IPR038255">
    <property type="entry name" value="PBS_linker_sf"/>
</dbReference>
<accession>A0ABY2CZ51</accession>